<dbReference type="Pfam" id="PF19289">
    <property type="entry name" value="PmbA_TldD_3rd"/>
    <property type="match status" value="1"/>
</dbReference>
<dbReference type="InterPro" id="IPR045570">
    <property type="entry name" value="Metalloprtase-TldD/E_cen_dom"/>
</dbReference>
<feature type="domain" description="Metalloprotease TldD/E central" evidence="4">
    <location>
        <begin position="119"/>
        <end position="219"/>
    </location>
</feature>
<accession>A0A066UT28</accession>
<comment type="similarity">
    <text evidence="1">Belongs to the peptidase U62 family.</text>
</comment>
<evidence type="ECO:0000313" key="5">
    <source>
        <dbReference type="EMBL" id="KDN29067.1"/>
    </source>
</evidence>
<dbReference type="AlphaFoldDB" id="A0A066UT28"/>
<feature type="domain" description="Metalloprotease TldD/E C-terminal" evidence="3">
    <location>
        <begin position="227"/>
        <end position="446"/>
    </location>
</feature>
<dbReference type="SUPFAM" id="SSF111283">
    <property type="entry name" value="Putative modulator of DNA gyrase, PmbA/TldD"/>
    <property type="match status" value="1"/>
</dbReference>
<evidence type="ECO:0000259" key="2">
    <source>
        <dbReference type="Pfam" id="PF01523"/>
    </source>
</evidence>
<dbReference type="STRING" id="212667.VFDL14_17600"/>
<dbReference type="Proteomes" id="UP000027219">
    <property type="component" value="Unassembled WGS sequence"/>
</dbReference>
<protein>
    <submittedName>
        <fullName evidence="5">Zn-dependent protease</fullName>
    </submittedName>
</protein>
<dbReference type="InterPro" id="IPR002510">
    <property type="entry name" value="Metalloprtase-TldD/E_N"/>
</dbReference>
<dbReference type="OrthoDB" id="9803618at2"/>
<gene>
    <name evidence="5" type="ORF">VFDL14_17600</name>
</gene>
<evidence type="ECO:0000259" key="3">
    <source>
        <dbReference type="Pfam" id="PF19289"/>
    </source>
</evidence>
<dbReference type="GO" id="GO:0008237">
    <property type="term" value="F:metallopeptidase activity"/>
    <property type="evidence" value="ECO:0007669"/>
    <property type="project" value="InterPro"/>
</dbReference>
<dbReference type="RefSeq" id="WP_032550472.1">
    <property type="nucleotide sequence ID" value="NZ_JFFR01000012.1"/>
</dbReference>
<evidence type="ECO:0000313" key="6">
    <source>
        <dbReference type="Proteomes" id="UP000027219"/>
    </source>
</evidence>
<dbReference type="PANTHER" id="PTHR43421:SF1">
    <property type="entry name" value="METALLOPROTEASE PMBA"/>
    <property type="match status" value="1"/>
</dbReference>
<evidence type="ECO:0000259" key="4">
    <source>
        <dbReference type="Pfam" id="PF19290"/>
    </source>
</evidence>
<dbReference type="InterPro" id="IPR036059">
    <property type="entry name" value="TldD/PmbA_sf"/>
</dbReference>
<keyword evidence="5" id="KW-0378">Hydrolase</keyword>
<evidence type="ECO:0000256" key="1">
    <source>
        <dbReference type="ARBA" id="ARBA00005836"/>
    </source>
</evidence>
<feature type="domain" description="Metalloprotease TldD/E N-terminal" evidence="2">
    <location>
        <begin position="25"/>
        <end position="89"/>
    </location>
</feature>
<sequence>MSQGQQLLNAVEYVLAEAKRQGAEADVIVNSSNSFSLKANQGQLDEYKVSSSQVLGVRVVKDARVATSYSESLEQPSLDLLLTNALQSARFSKQDEHQTISCVNSTITTDVAEIAQQDTTSVDEKIELSLALEQGVVSHPHAKSSPYNGYSDGESQLIIANTQGSLCKHFERSFNCYAYTLFEKDGKQSMAGKMSVGRRFDELQPAYCIEEGYNLARDLLDGAPVATGNYSAIFHINALSSLFGAFGSAFSGVSAMKGMTPLGDKLGQGIASELLSFIDKAYMPNGMAIAGFDSEGFATQDNAIIVDGQLNTLLHNSQTASYLGATSTASAARGAKSSLDVSANHRVITTGQSSIAEVKAGEYLELVELQGVHSGADAVSGDFSFGASGFLCRDGERVQPVRGITVAGNFYKMLQEIDAVGNSQLSNDSRTFFAPDVRFARLSIGGK</sequence>
<dbReference type="GO" id="GO:0006508">
    <property type="term" value="P:proteolysis"/>
    <property type="evidence" value="ECO:0007669"/>
    <property type="project" value="UniProtKB-KW"/>
</dbReference>
<keyword evidence="5" id="KW-0645">Protease</keyword>
<dbReference type="InterPro" id="IPR035068">
    <property type="entry name" value="TldD/PmbA_N"/>
</dbReference>
<dbReference type="GO" id="GO:0005829">
    <property type="term" value="C:cytosol"/>
    <property type="evidence" value="ECO:0007669"/>
    <property type="project" value="TreeGrafter"/>
</dbReference>
<dbReference type="InterPro" id="IPR047657">
    <property type="entry name" value="PmbA"/>
</dbReference>
<reference evidence="5 6" key="1">
    <citation type="submission" date="2014-02" db="EMBL/GenBank/DDBJ databases">
        <title>Vibrio fortis Dalian14 Genome Sequencing.</title>
        <authorList>
            <person name="Wang Y."/>
            <person name="Song L."/>
            <person name="Liu G."/>
            <person name="Ding J."/>
        </authorList>
    </citation>
    <scope>NUCLEOTIDE SEQUENCE [LARGE SCALE GENOMIC DNA]</scope>
    <source>
        <strain evidence="5 6">Dalian14</strain>
    </source>
</reference>
<dbReference type="PANTHER" id="PTHR43421">
    <property type="entry name" value="METALLOPROTEASE PMBA"/>
    <property type="match status" value="1"/>
</dbReference>
<dbReference type="Pfam" id="PF01523">
    <property type="entry name" value="PmbA_TldD_1st"/>
    <property type="match status" value="1"/>
</dbReference>
<proteinExistence type="inferred from homology"/>
<name>A0A066UT28_9VIBR</name>
<dbReference type="Pfam" id="PF19290">
    <property type="entry name" value="PmbA_TldD_2nd"/>
    <property type="match status" value="1"/>
</dbReference>
<dbReference type="Gene3D" id="3.30.2290.10">
    <property type="entry name" value="PmbA/TldD superfamily"/>
    <property type="match status" value="1"/>
</dbReference>
<comment type="caution">
    <text evidence="5">The sequence shown here is derived from an EMBL/GenBank/DDBJ whole genome shotgun (WGS) entry which is preliminary data.</text>
</comment>
<dbReference type="InterPro" id="IPR045569">
    <property type="entry name" value="Metalloprtase-TldD/E_C"/>
</dbReference>
<organism evidence="5 6">
    <name type="scientific">Vibrio fortis</name>
    <dbReference type="NCBI Taxonomy" id="212667"/>
    <lineage>
        <taxon>Bacteria</taxon>
        <taxon>Pseudomonadati</taxon>
        <taxon>Pseudomonadota</taxon>
        <taxon>Gammaproteobacteria</taxon>
        <taxon>Vibrionales</taxon>
        <taxon>Vibrionaceae</taxon>
        <taxon>Vibrio</taxon>
    </lineage>
</organism>
<dbReference type="EMBL" id="JFFR01000012">
    <property type="protein sequence ID" value="KDN29067.1"/>
    <property type="molecule type" value="Genomic_DNA"/>
</dbReference>
<keyword evidence="6" id="KW-1185">Reference proteome</keyword>